<organism evidence="2 3">
    <name type="scientific">Paracoccus caeni</name>
    <dbReference type="NCBI Taxonomy" id="657651"/>
    <lineage>
        <taxon>Bacteria</taxon>
        <taxon>Pseudomonadati</taxon>
        <taxon>Pseudomonadota</taxon>
        <taxon>Alphaproteobacteria</taxon>
        <taxon>Rhodobacterales</taxon>
        <taxon>Paracoccaceae</taxon>
        <taxon>Paracoccus</taxon>
    </lineage>
</organism>
<gene>
    <name evidence="2" type="ORF">JJJ17_20150</name>
</gene>
<feature type="signal peptide" evidence="1">
    <location>
        <begin position="1"/>
        <end position="19"/>
    </location>
</feature>
<protein>
    <submittedName>
        <fullName evidence="2">Uncharacterized protein</fullName>
    </submittedName>
</protein>
<proteinExistence type="predicted"/>
<feature type="chain" id="PRO_5037739020" evidence="1">
    <location>
        <begin position="20"/>
        <end position="157"/>
    </location>
</feature>
<reference evidence="2" key="1">
    <citation type="submission" date="2021-01" db="EMBL/GenBank/DDBJ databases">
        <title>Paracoccus amoyensis sp. nov., isolated from the surface seawater along the coast of Xiamen Island, China.</title>
        <authorList>
            <person name="Lyu L."/>
        </authorList>
    </citation>
    <scope>NUCLEOTIDE SEQUENCE</scope>
    <source>
        <strain evidence="2">MJ17</strain>
    </source>
</reference>
<dbReference type="AlphaFoldDB" id="A0A934SJG9"/>
<dbReference type="EMBL" id="JAEPRQ010000018">
    <property type="protein sequence ID" value="MBK4218246.1"/>
    <property type="molecule type" value="Genomic_DNA"/>
</dbReference>
<accession>A0A934SJG9</accession>
<evidence type="ECO:0000313" key="3">
    <source>
        <dbReference type="Proteomes" id="UP000640485"/>
    </source>
</evidence>
<name>A0A934SJG9_9RHOB</name>
<keyword evidence="3" id="KW-1185">Reference proteome</keyword>
<sequence length="157" mass="16600">MKNLRHIILIGATALAAFAYIGGNQTAVENSAQDTVCREIQVQTTVDALKAIFPTTDFGALETSACQAADFVGVDSAGVLVFGGGPPLTGIQLAPLLEPEFLPLATIDRLLPKLNVEDTSAEYDFAYGFDHEWNSGAYVLRKSDGTGPVIVLVADLT</sequence>
<dbReference type="Proteomes" id="UP000640485">
    <property type="component" value="Unassembled WGS sequence"/>
</dbReference>
<keyword evidence="1" id="KW-0732">Signal</keyword>
<comment type="caution">
    <text evidence="2">The sequence shown here is derived from an EMBL/GenBank/DDBJ whole genome shotgun (WGS) entry which is preliminary data.</text>
</comment>
<dbReference type="RefSeq" id="WP_200689698.1">
    <property type="nucleotide sequence ID" value="NZ_JAEPRQ010000018.1"/>
</dbReference>
<evidence type="ECO:0000313" key="2">
    <source>
        <dbReference type="EMBL" id="MBK4218246.1"/>
    </source>
</evidence>
<evidence type="ECO:0000256" key="1">
    <source>
        <dbReference type="SAM" id="SignalP"/>
    </source>
</evidence>